<proteinExistence type="predicted"/>
<protein>
    <submittedName>
        <fullName evidence="2">Uncharacterized protein</fullName>
    </submittedName>
</protein>
<feature type="compositionally biased region" description="Basic and acidic residues" evidence="1">
    <location>
        <begin position="1"/>
        <end position="11"/>
    </location>
</feature>
<organism evidence="2">
    <name type="scientific">marine sediment metagenome</name>
    <dbReference type="NCBI Taxonomy" id="412755"/>
    <lineage>
        <taxon>unclassified sequences</taxon>
        <taxon>metagenomes</taxon>
        <taxon>ecological metagenomes</taxon>
    </lineage>
</organism>
<reference evidence="2" key="1">
    <citation type="journal article" date="2015" name="Nature">
        <title>Complex archaea that bridge the gap between prokaryotes and eukaryotes.</title>
        <authorList>
            <person name="Spang A."/>
            <person name="Saw J.H."/>
            <person name="Jorgensen S.L."/>
            <person name="Zaremba-Niedzwiedzka K."/>
            <person name="Martijn J."/>
            <person name="Lind A.E."/>
            <person name="van Eijk R."/>
            <person name="Schleper C."/>
            <person name="Guy L."/>
            <person name="Ettema T.J."/>
        </authorList>
    </citation>
    <scope>NUCLEOTIDE SEQUENCE</scope>
</reference>
<evidence type="ECO:0000256" key="1">
    <source>
        <dbReference type="SAM" id="MobiDB-lite"/>
    </source>
</evidence>
<dbReference type="EMBL" id="LAZR01057903">
    <property type="protein sequence ID" value="KKK71069.1"/>
    <property type="molecule type" value="Genomic_DNA"/>
</dbReference>
<gene>
    <name evidence="2" type="ORF">LCGC14_2917660</name>
</gene>
<name>A0A0F8ZXA0_9ZZZZ</name>
<accession>A0A0F8ZXA0</accession>
<evidence type="ECO:0000313" key="2">
    <source>
        <dbReference type="EMBL" id="KKK71069.1"/>
    </source>
</evidence>
<comment type="caution">
    <text evidence="2">The sequence shown here is derived from an EMBL/GenBank/DDBJ whole genome shotgun (WGS) entry which is preliminary data.</text>
</comment>
<dbReference type="AlphaFoldDB" id="A0A0F8ZXA0"/>
<feature type="region of interest" description="Disordered" evidence="1">
    <location>
        <begin position="1"/>
        <end position="21"/>
    </location>
</feature>
<sequence>MGIKECCKKPENLGPPQASAPHETMRRCKVCNCRHFRLTVEPGMYVAKLSQLGGGKDA</sequence>